<dbReference type="OrthoDB" id="956296at2"/>
<protein>
    <recommendedName>
        <fullName evidence="3">VRR-NUC domain-containing protein</fullName>
    </recommendedName>
</protein>
<dbReference type="InterPro" id="IPR011856">
    <property type="entry name" value="tRNA_endonuc-like_dom_sf"/>
</dbReference>
<dbReference type="AlphaFoldDB" id="A0A1I2G464"/>
<dbReference type="STRING" id="662367.SAMN05216167_12945"/>
<proteinExistence type="predicted"/>
<evidence type="ECO:0008006" key="3">
    <source>
        <dbReference type="Google" id="ProtNLM"/>
    </source>
</evidence>
<accession>A0A1I2G464</accession>
<organism evidence="1 2">
    <name type="scientific">Spirosoma endophyticum</name>
    <dbReference type="NCBI Taxonomy" id="662367"/>
    <lineage>
        <taxon>Bacteria</taxon>
        <taxon>Pseudomonadati</taxon>
        <taxon>Bacteroidota</taxon>
        <taxon>Cytophagia</taxon>
        <taxon>Cytophagales</taxon>
        <taxon>Cytophagaceae</taxon>
        <taxon>Spirosoma</taxon>
    </lineage>
</organism>
<evidence type="ECO:0000313" key="1">
    <source>
        <dbReference type="EMBL" id="SFF11919.1"/>
    </source>
</evidence>
<keyword evidence="2" id="KW-1185">Reference proteome</keyword>
<name>A0A1I2G464_9BACT</name>
<dbReference type="EMBL" id="FOLQ01000029">
    <property type="protein sequence ID" value="SFF11919.1"/>
    <property type="molecule type" value="Genomic_DNA"/>
</dbReference>
<evidence type="ECO:0000313" key="2">
    <source>
        <dbReference type="Proteomes" id="UP000198598"/>
    </source>
</evidence>
<sequence length="144" mass="16307">MNIALSNLCQLADSAKIAKYPTVKRNYIPKSKYDDSTANGLTACVMDWLRLNGHFCARINTGGIYDEKLRKYRPSGATLGVPDVLACIRGIFCGFEIKIGTDKMSLEQKDVARQIESSLGYFVEVRSFEQFYEWYEQVTKPPFA</sequence>
<reference evidence="1 2" key="1">
    <citation type="submission" date="2016-10" db="EMBL/GenBank/DDBJ databases">
        <authorList>
            <person name="de Groot N.N."/>
        </authorList>
    </citation>
    <scope>NUCLEOTIDE SEQUENCE [LARGE SCALE GENOMIC DNA]</scope>
    <source>
        <strain evidence="1 2">DSM 26130</strain>
    </source>
</reference>
<dbReference type="Gene3D" id="3.40.1350.10">
    <property type="match status" value="1"/>
</dbReference>
<dbReference type="Proteomes" id="UP000198598">
    <property type="component" value="Unassembled WGS sequence"/>
</dbReference>
<dbReference type="GO" id="GO:0003676">
    <property type="term" value="F:nucleic acid binding"/>
    <property type="evidence" value="ECO:0007669"/>
    <property type="project" value="InterPro"/>
</dbReference>
<gene>
    <name evidence="1" type="ORF">SAMN05216167_12945</name>
</gene>